<dbReference type="InterPro" id="IPR036188">
    <property type="entry name" value="FAD/NAD-bd_sf"/>
</dbReference>
<dbReference type="GO" id="GO:0009055">
    <property type="term" value="F:electron transfer activity"/>
    <property type="evidence" value="ECO:0007669"/>
    <property type="project" value="TreeGrafter"/>
</dbReference>
<dbReference type="Proteomes" id="UP000254400">
    <property type="component" value="Unassembled WGS sequence"/>
</dbReference>
<dbReference type="InterPro" id="IPR003953">
    <property type="entry name" value="FAD-dep_OxRdtase_2_FAD-bd"/>
</dbReference>
<feature type="active site" description="Proton acceptor" evidence="3">
    <location>
        <position position="260"/>
    </location>
</feature>
<dbReference type="Gene3D" id="3.50.50.60">
    <property type="entry name" value="FAD/NAD(P)-binding domain"/>
    <property type="match status" value="1"/>
</dbReference>
<feature type="transmembrane region" description="Helical" evidence="4">
    <location>
        <begin position="12"/>
        <end position="30"/>
    </location>
</feature>
<dbReference type="EMBL" id="UGSC01000001">
    <property type="protein sequence ID" value="SUA69992.1"/>
    <property type="molecule type" value="Genomic_DNA"/>
</dbReference>
<evidence type="ECO:0000313" key="7">
    <source>
        <dbReference type="Proteomes" id="UP000254400"/>
    </source>
</evidence>
<evidence type="ECO:0000259" key="5">
    <source>
        <dbReference type="Pfam" id="PF00890"/>
    </source>
</evidence>
<dbReference type="EC" id="1.4.3.16" evidence="6"/>
<dbReference type="Pfam" id="PF00890">
    <property type="entry name" value="FAD_binding_2"/>
    <property type="match status" value="1"/>
</dbReference>
<evidence type="ECO:0000256" key="2">
    <source>
        <dbReference type="ARBA" id="ARBA00023002"/>
    </source>
</evidence>
<gene>
    <name evidence="6" type="primary">nadB3</name>
    <name evidence="6" type="ORF">NCTC10343_02860</name>
</gene>
<dbReference type="PANTHER" id="PTHR11632">
    <property type="entry name" value="SUCCINATE DEHYDROGENASE 2 FLAVOPROTEIN SUBUNIT"/>
    <property type="match status" value="1"/>
</dbReference>
<keyword evidence="2 6" id="KW-0560">Oxidoreductase</keyword>
<dbReference type="EC" id="1.3.5.1" evidence="6"/>
<dbReference type="GO" id="GO:0008734">
    <property type="term" value="F:L-aspartate oxidase activity"/>
    <property type="evidence" value="ECO:0007669"/>
    <property type="project" value="UniProtKB-EC"/>
</dbReference>
<dbReference type="InterPro" id="IPR030664">
    <property type="entry name" value="SdhA/FrdA/AprA"/>
</dbReference>
<dbReference type="PANTHER" id="PTHR11632:SF51">
    <property type="entry name" value="SUCCINATE DEHYDROGENASE [UBIQUINONE] FLAVOPROTEIN SUBUNIT, MITOCHONDRIAL"/>
    <property type="match status" value="1"/>
</dbReference>
<dbReference type="Gene3D" id="3.90.700.10">
    <property type="entry name" value="Succinate dehydrogenase/fumarate reductase flavoprotein, catalytic domain"/>
    <property type="match status" value="1"/>
</dbReference>
<dbReference type="GO" id="GO:0050660">
    <property type="term" value="F:flavin adenine dinucleotide binding"/>
    <property type="evidence" value="ECO:0007669"/>
    <property type="project" value="TreeGrafter"/>
</dbReference>
<evidence type="ECO:0000256" key="3">
    <source>
        <dbReference type="PIRSR" id="PIRSR630664-50"/>
    </source>
</evidence>
<keyword evidence="4" id="KW-0472">Membrane</keyword>
<keyword evidence="1" id="KW-0285">Flavoprotein</keyword>
<dbReference type="GO" id="GO:0008177">
    <property type="term" value="F:succinate dehydrogenase (quinone) activity"/>
    <property type="evidence" value="ECO:0007669"/>
    <property type="project" value="UniProtKB-EC"/>
</dbReference>
<keyword evidence="4" id="KW-0812">Transmembrane</keyword>
<dbReference type="SUPFAM" id="SSF51905">
    <property type="entry name" value="FAD/NAD(P)-binding domain"/>
    <property type="match status" value="1"/>
</dbReference>
<organism evidence="6 7">
    <name type="scientific">Paenibacillus polymyxa</name>
    <name type="common">Bacillus polymyxa</name>
    <dbReference type="NCBI Taxonomy" id="1406"/>
    <lineage>
        <taxon>Bacteria</taxon>
        <taxon>Bacillati</taxon>
        <taxon>Bacillota</taxon>
        <taxon>Bacilli</taxon>
        <taxon>Bacillales</taxon>
        <taxon>Paenibacillaceae</taxon>
        <taxon>Paenibacillus</taxon>
    </lineage>
</organism>
<evidence type="ECO:0000256" key="1">
    <source>
        <dbReference type="ARBA" id="ARBA00022630"/>
    </source>
</evidence>
<keyword evidence="6" id="KW-0830">Ubiquinone</keyword>
<protein>
    <submittedName>
        <fullName evidence="6">Putative succinate dehydrogenase [ubiquinone] flavoprotein subunit</fullName>
        <ecNumber evidence="6">1.3.5.1</ecNumber>
        <ecNumber evidence="6">1.4.3.16</ecNumber>
    </submittedName>
</protein>
<dbReference type="GO" id="GO:0005886">
    <property type="term" value="C:plasma membrane"/>
    <property type="evidence" value="ECO:0007669"/>
    <property type="project" value="TreeGrafter"/>
</dbReference>
<reference evidence="6 7" key="1">
    <citation type="submission" date="2018-06" db="EMBL/GenBank/DDBJ databases">
        <authorList>
            <consortium name="Pathogen Informatics"/>
            <person name="Doyle S."/>
        </authorList>
    </citation>
    <scope>NUCLEOTIDE SEQUENCE [LARGE SCALE GENOMIC DNA]</scope>
    <source>
        <strain evidence="6 7">NCTC10343</strain>
    </source>
</reference>
<dbReference type="InterPro" id="IPR027477">
    <property type="entry name" value="Succ_DH/fumarate_Rdtase_cat_sf"/>
</dbReference>
<evidence type="ECO:0000256" key="4">
    <source>
        <dbReference type="SAM" id="Phobius"/>
    </source>
</evidence>
<accession>A0A378XY90</accession>
<dbReference type="GO" id="GO:0033765">
    <property type="term" value="F:steroid dehydrogenase activity, acting on the CH-CH group of donors"/>
    <property type="evidence" value="ECO:0007669"/>
    <property type="project" value="UniProtKB-ARBA"/>
</dbReference>
<sequence length="488" mass="54800">MERNVTSVEHYTPILIVGTGISGLAVAYYLSKNNIKYTITTKKNAPKQSNSFLAAANTRVPSENDINNIINLTVDKCGADRSVIETLYRNSNIVINFFEELGISYEKTSFGIMPECLIKSQGGKKLINCLLQHIEQPLCNKILIHLEKYNEGIIALFYDIQLDQFIRIYTNYLVLATGGYAGQFNYNDNSPGSTGETLILAKKMGARLKGMSTVMSHPWSIYNGRQILLGGVVSLSQGKIVDEEGIQLLKDEYICDAIARDDYHEMIDEILHFELDCIKQKKDMYLDMSHADENILNERFKKYGFSTNVVKNKRIKITPTMHYSSGGIEINANAEVINLNRVFATGEAQFNGVLGMGRIPGQAFAAGIVFGKLIADKIANEGVFNTQYPITFKDPPETMQLYSKENNDFPIEEFQKKLSTLMMDLIAPDSSVVSRSLHKREIQESQNIILSRARGSGKRYEDILTLFFGYFVALEIIEDLEEKAFGIG</sequence>
<evidence type="ECO:0000313" key="6">
    <source>
        <dbReference type="EMBL" id="SUA69992.1"/>
    </source>
</evidence>
<name>A0A378XY90_PAEPO</name>
<proteinExistence type="predicted"/>
<keyword evidence="4" id="KW-1133">Transmembrane helix</keyword>
<feature type="domain" description="FAD-dependent oxidoreductase 2 FAD-binding" evidence="5">
    <location>
        <begin position="14"/>
        <end position="361"/>
    </location>
</feature>
<dbReference type="AlphaFoldDB" id="A0A378XY90"/>
<dbReference type="GO" id="GO:0009061">
    <property type="term" value="P:anaerobic respiration"/>
    <property type="evidence" value="ECO:0007669"/>
    <property type="project" value="TreeGrafter"/>
</dbReference>